<accession>A0A1T5J9E0</accession>
<dbReference type="InterPro" id="IPR054585">
    <property type="entry name" value="NDH2-like_C"/>
</dbReference>
<dbReference type="RefSeq" id="WP_079685473.1">
    <property type="nucleotide sequence ID" value="NZ_FUZU01000001.1"/>
</dbReference>
<evidence type="ECO:0000256" key="5">
    <source>
        <dbReference type="ARBA" id="ARBA00022946"/>
    </source>
</evidence>
<sequence>MSNAPKKIVVVGGGFAGLNFIKRLANDMRFQITLVDNNNYHFFPPLLYQVGMAFIEPSNISYPFRRMFQQKKNLRFHLGCLVRINTAENTIETERDILPYDYLVLALGTETNYFGMENVKKNSWTLKTINDATNLRNHLLLNMEKAVKTVDLAERKKLLNVVIAGGGPTGVEVAGMLAEMAHKIGPKEYPEITGGSFPIYLIEAGKVLLGPMSIKAQEEATAVLKKLGIIVKLNTAVKDYVDGKVMLSNGEVLETNALIWTSGVIGREVRGLPAEIFGRGRRIMVDEYCKVKGTQNIFAVGDIALHTLDKKFPAGHPQLAQVAIQQGKLLAENFVRLYENNSPKAFLYKDRGSMAIISKYKAVADLPNAFVKGFFAWVVWLFIHLIPIAGFRNKVKLAFSWTWSFITDDPTLRLIIRPRPEEFTDRENKKDKNIYQENLVER</sequence>
<evidence type="ECO:0000256" key="1">
    <source>
        <dbReference type="ARBA" id="ARBA00005272"/>
    </source>
</evidence>
<evidence type="ECO:0000256" key="2">
    <source>
        <dbReference type="ARBA" id="ARBA00012637"/>
    </source>
</evidence>
<dbReference type="PANTHER" id="PTHR43706:SF47">
    <property type="entry name" value="EXTERNAL NADH-UBIQUINONE OXIDOREDUCTASE 1, MITOCHONDRIAL-RELATED"/>
    <property type="match status" value="1"/>
</dbReference>
<dbReference type="OrthoDB" id="9781621at2"/>
<comment type="catalytic activity">
    <reaction evidence="8">
        <text>a quinone + NADH + H(+) = a quinol + NAD(+)</text>
        <dbReference type="Rhea" id="RHEA:46160"/>
        <dbReference type="ChEBI" id="CHEBI:15378"/>
        <dbReference type="ChEBI" id="CHEBI:24646"/>
        <dbReference type="ChEBI" id="CHEBI:57540"/>
        <dbReference type="ChEBI" id="CHEBI:57945"/>
        <dbReference type="ChEBI" id="CHEBI:132124"/>
        <dbReference type="EC" id="1.6.5.9"/>
    </reaction>
</comment>
<dbReference type="InterPro" id="IPR036188">
    <property type="entry name" value="FAD/NAD-bd_sf"/>
</dbReference>
<protein>
    <recommendedName>
        <fullName evidence="2">NADH:ubiquinone reductase (non-electrogenic)</fullName>
        <ecNumber evidence="2">1.6.5.9</ecNumber>
    </recommendedName>
</protein>
<keyword evidence="9" id="KW-0812">Transmembrane</keyword>
<evidence type="ECO:0000256" key="9">
    <source>
        <dbReference type="SAM" id="Phobius"/>
    </source>
</evidence>
<dbReference type="GO" id="GO:0050136">
    <property type="term" value="F:NADH dehydrogenase (quinone) (non-electrogenic) activity"/>
    <property type="evidence" value="ECO:0007669"/>
    <property type="project" value="UniProtKB-EC"/>
</dbReference>
<evidence type="ECO:0000259" key="10">
    <source>
        <dbReference type="Pfam" id="PF07992"/>
    </source>
</evidence>
<evidence type="ECO:0000259" key="11">
    <source>
        <dbReference type="Pfam" id="PF22366"/>
    </source>
</evidence>
<dbReference type="PRINTS" id="PR00368">
    <property type="entry name" value="FADPNR"/>
</dbReference>
<evidence type="ECO:0000313" key="13">
    <source>
        <dbReference type="Proteomes" id="UP000190961"/>
    </source>
</evidence>
<dbReference type="SUPFAM" id="SSF51905">
    <property type="entry name" value="FAD/NAD(P)-binding domain"/>
    <property type="match status" value="2"/>
</dbReference>
<keyword evidence="9" id="KW-1133">Transmembrane helix</keyword>
<comment type="similarity">
    <text evidence="1">Belongs to the NADH dehydrogenase family.</text>
</comment>
<evidence type="ECO:0000256" key="3">
    <source>
        <dbReference type="ARBA" id="ARBA00022630"/>
    </source>
</evidence>
<evidence type="ECO:0000313" key="12">
    <source>
        <dbReference type="EMBL" id="SKC47954.1"/>
    </source>
</evidence>
<gene>
    <name evidence="12" type="ORF">SAMN05660236_0885</name>
</gene>
<dbReference type="EC" id="1.6.5.9" evidence="2"/>
<keyword evidence="5" id="KW-0809">Transit peptide</keyword>
<evidence type="ECO:0000256" key="8">
    <source>
        <dbReference type="ARBA" id="ARBA00047599"/>
    </source>
</evidence>
<proteinExistence type="inferred from homology"/>
<feature type="transmembrane region" description="Helical" evidence="9">
    <location>
        <begin position="374"/>
        <end position="391"/>
    </location>
</feature>
<evidence type="ECO:0000256" key="7">
    <source>
        <dbReference type="ARBA" id="ARBA00023027"/>
    </source>
</evidence>
<dbReference type="PRINTS" id="PR00411">
    <property type="entry name" value="PNDRDTASEI"/>
</dbReference>
<dbReference type="STRING" id="688867.SAMN05660236_0885"/>
<dbReference type="Pfam" id="PF07992">
    <property type="entry name" value="Pyr_redox_2"/>
    <property type="match status" value="1"/>
</dbReference>
<organism evidence="12 13">
    <name type="scientific">Ohtaekwangia koreensis</name>
    <dbReference type="NCBI Taxonomy" id="688867"/>
    <lineage>
        <taxon>Bacteria</taxon>
        <taxon>Pseudomonadati</taxon>
        <taxon>Bacteroidota</taxon>
        <taxon>Cytophagia</taxon>
        <taxon>Cytophagales</taxon>
        <taxon>Fulvivirgaceae</taxon>
        <taxon>Ohtaekwangia</taxon>
    </lineage>
</organism>
<keyword evidence="4" id="KW-0274">FAD</keyword>
<keyword evidence="6" id="KW-0560">Oxidoreductase</keyword>
<keyword evidence="3" id="KW-0285">Flavoprotein</keyword>
<feature type="domain" description="FAD/NAD(P)-binding" evidence="10">
    <location>
        <begin position="7"/>
        <end position="327"/>
    </location>
</feature>
<evidence type="ECO:0000256" key="6">
    <source>
        <dbReference type="ARBA" id="ARBA00023002"/>
    </source>
</evidence>
<feature type="domain" description="External alternative NADH-ubiquinone oxidoreductase-like C-terminal" evidence="11">
    <location>
        <begin position="351"/>
        <end position="406"/>
    </location>
</feature>
<dbReference type="Proteomes" id="UP000190961">
    <property type="component" value="Unassembled WGS sequence"/>
</dbReference>
<dbReference type="EMBL" id="FUZU01000001">
    <property type="protein sequence ID" value="SKC47954.1"/>
    <property type="molecule type" value="Genomic_DNA"/>
</dbReference>
<keyword evidence="13" id="KW-1185">Reference proteome</keyword>
<dbReference type="Gene3D" id="3.50.50.100">
    <property type="match status" value="1"/>
</dbReference>
<evidence type="ECO:0000256" key="4">
    <source>
        <dbReference type="ARBA" id="ARBA00022827"/>
    </source>
</evidence>
<dbReference type="PANTHER" id="PTHR43706">
    <property type="entry name" value="NADH DEHYDROGENASE"/>
    <property type="match status" value="1"/>
</dbReference>
<keyword evidence="7" id="KW-0520">NAD</keyword>
<dbReference type="InterPro" id="IPR045024">
    <property type="entry name" value="NDH-2"/>
</dbReference>
<dbReference type="Pfam" id="PF22366">
    <property type="entry name" value="NDH2_C"/>
    <property type="match status" value="1"/>
</dbReference>
<dbReference type="AlphaFoldDB" id="A0A1T5J9E0"/>
<reference evidence="12 13" key="1">
    <citation type="submission" date="2017-02" db="EMBL/GenBank/DDBJ databases">
        <authorList>
            <person name="Peterson S.W."/>
        </authorList>
    </citation>
    <scope>NUCLEOTIDE SEQUENCE [LARGE SCALE GENOMIC DNA]</scope>
    <source>
        <strain evidence="12 13">DSM 25262</strain>
    </source>
</reference>
<keyword evidence="9" id="KW-0472">Membrane</keyword>
<dbReference type="InterPro" id="IPR023753">
    <property type="entry name" value="FAD/NAD-binding_dom"/>
</dbReference>
<name>A0A1T5J9E0_9BACT</name>